<protein>
    <submittedName>
        <fullName evidence="1">Uncharacterized protein</fullName>
    </submittedName>
</protein>
<proteinExistence type="predicted"/>
<accession>A0A382DI32</accession>
<name>A0A382DI32_9ZZZZ</name>
<gene>
    <name evidence="1" type="ORF">METZ01_LOCUS190882</name>
</gene>
<evidence type="ECO:0000313" key="1">
    <source>
        <dbReference type="EMBL" id="SVB38028.1"/>
    </source>
</evidence>
<dbReference type="AlphaFoldDB" id="A0A382DI32"/>
<sequence length="81" mass="9514">MFILMLYLNGSPIEFMGHWEDPSTGEWVELGVPGCLAMRRRLERNGWNDNDDTDTRYACERHTVAVEDNWEGREVVRKILD</sequence>
<reference evidence="1" key="1">
    <citation type="submission" date="2018-05" db="EMBL/GenBank/DDBJ databases">
        <authorList>
            <person name="Lanie J.A."/>
            <person name="Ng W.-L."/>
            <person name="Kazmierczak K.M."/>
            <person name="Andrzejewski T.M."/>
            <person name="Davidsen T.M."/>
            <person name="Wayne K.J."/>
            <person name="Tettelin H."/>
            <person name="Glass J.I."/>
            <person name="Rusch D."/>
            <person name="Podicherti R."/>
            <person name="Tsui H.-C.T."/>
            <person name="Winkler M.E."/>
        </authorList>
    </citation>
    <scope>NUCLEOTIDE SEQUENCE</scope>
</reference>
<organism evidence="1">
    <name type="scientific">marine metagenome</name>
    <dbReference type="NCBI Taxonomy" id="408172"/>
    <lineage>
        <taxon>unclassified sequences</taxon>
        <taxon>metagenomes</taxon>
        <taxon>ecological metagenomes</taxon>
    </lineage>
</organism>
<dbReference type="EMBL" id="UINC01039483">
    <property type="protein sequence ID" value="SVB38028.1"/>
    <property type="molecule type" value="Genomic_DNA"/>
</dbReference>